<accession>A0A6A4SZV1</accession>
<protein>
    <submittedName>
        <fullName evidence="2">Uncharacterized protein</fullName>
    </submittedName>
</protein>
<evidence type="ECO:0000313" key="3">
    <source>
        <dbReference type="Proteomes" id="UP000438429"/>
    </source>
</evidence>
<feature type="region of interest" description="Disordered" evidence="1">
    <location>
        <begin position="77"/>
        <end position="125"/>
    </location>
</feature>
<comment type="caution">
    <text evidence="2">The sequence shown here is derived from an EMBL/GenBank/DDBJ whole genome shotgun (WGS) entry which is preliminary data.</text>
</comment>
<feature type="compositionally biased region" description="Polar residues" evidence="1">
    <location>
        <begin position="115"/>
        <end position="125"/>
    </location>
</feature>
<proteinExistence type="predicted"/>
<evidence type="ECO:0000256" key="1">
    <source>
        <dbReference type="SAM" id="MobiDB-lite"/>
    </source>
</evidence>
<name>A0A6A4SZV1_SCOMX</name>
<dbReference type="AlphaFoldDB" id="A0A6A4SZV1"/>
<reference evidence="2 3" key="1">
    <citation type="submission" date="2019-06" db="EMBL/GenBank/DDBJ databases">
        <title>Draft genomes of female and male turbot (Scophthalmus maximus).</title>
        <authorList>
            <person name="Xu H."/>
            <person name="Xu X.-W."/>
            <person name="Shao C."/>
            <person name="Chen S."/>
        </authorList>
    </citation>
    <scope>NUCLEOTIDE SEQUENCE [LARGE SCALE GENOMIC DNA]</scope>
    <source>
        <strain evidence="2">Ysfricsl-2016a</strain>
        <tissue evidence="2">Blood</tissue>
    </source>
</reference>
<dbReference type="EMBL" id="VEVO01000006">
    <property type="protein sequence ID" value="KAF0040736.1"/>
    <property type="molecule type" value="Genomic_DNA"/>
</dbReference>
<gene>
    <name evidence="2" type="ORF">F2P81_006634</name>
</gene>
<organism evidence="2 3">
    <name type="scientific">Scophthalmus maximus</name>
    <name type="common">Turbot</name>
    <name type="synonym">Psetta maxima</name>
    <dbReference type="NCBI Taxonomy" id="52904"/>
    <lineage>
        <taxon>Eukaryota</taxon>
        <taxon>Metazoa</taxon>
        <taxon>Chordata</taxon>
        <taxon>Craniata</taxon>
        <taxon>Vertebrata</taxon>
        <taxon>Euteleostomi</taxon>
        <taxon>Actinopterygii</taxon>
        <taxon>Neopterygii</taxon>
        <taxon>Teleostei</taxon>
        <taxon>Neoteleostei</taxon>
        <taxon>Acanthomorphata</taxon>
        <taxon>Carangaria</taxon>
        <taxon>Pleuronectiformes</taxon>
        <taxon>Pleuronectoidei</taxon>
        <taxon>Scophthalmidae</taxon>
        <taxon>Scophthalmus</taxon>
    </lineage>
</organism>
<sequence>MDPCAAELEEGGDNNYFPVGRTLVYRRPSARRLRASPLKLVKRSRSAKRGGGETCSGRGLLFVSVRLLLDCCTRRMKMKGRKRRMKEQSEDMEQQQQQSGRSSTSLQDGLEEDTPTSSDPRCLHSSRTFTGLRIFCRRSVSRSNTQR</sequence>
<feature type="compositionally biased region" description="Low complexity" evidence="1">
    <location>
        <begin position="94"/>
        <end position="107"/>
    </location>
</feature>
<evidence type="ECO:0000313" key="2">
    <source>
        <dbReference type="EMBL" id="KAF0040736.1"/>
    </source>
</evidence>
<dbReference type="Proteomes" id="UP000438429">
    <property type="component" value="Unassembled WGS sequence"/>
</dbReference>